<dbReference type="OrthoDB" id="10039049at2759"/>
<evidence type="ECO:0000256" key="5">
    <source>
        <dbReference type="ARBA" id="ARBA00022824"/>
    </source>
</evidence>
<feature type="transmembrane region" description="Helical" evidence="7">
    <location>
        <begin position="165"/>
        <end position="189"/>
    </location>
</feature>
<evidence type="ECO:0000256" key="6">
    <source>
        <dbReference type="ARBA" id="ARBA00023315"/>
    </source>
</evidence>
<evidence type="ECO:0000256" key="4">
    <source>
        <dbReference type="ARBA" id="ARBA00022679"/>
    </source>
</evidence>
<evidence type="ECO:0000256" key="3">
    <source>
        <dbReference type="ARBA" id="ARBA00013244"/>
    </source>
</evidence>
<feature type="transmembrane region" description="Helical" evidence="7">
    <location>
        <begin position="245"/>
        <end position="262"/>
    </location>
</feature>
<dbReference type="AlphaFoldDB" id="A0A1U7LPV5"/>
<dbReference type="Proteomes" id="UP000186594">
    <property type="component" value="Unassembled WGS sequence"/>
</dbReference>
<name>A0A1U7LPV5_NEOID</name>
<keyword evidence="9" id="KW-1185">Reference proteome</keyword>
<protein>
    <recommendedName>
        <fullName evidence="3">diacylglycerol O-acyltransferase</fullName>
        <ecNumber evidence="3">2.3.1.20</ecNumber>
    </recommendedName>
</protein>
<comment type="pathway">
    <text evidence="2">Lipid metabolism.</text>
</comment>
<keyword evidence="7" id="KW-1133">Transmembrane helix</keyword>
<evidence type="ECO:0000313" key="9">
    <source>
        <dbReference type="Proteomes" id="UP000186594"/>
    </source>
</evidence>
<dbReference type="STRING" id="1198029.A0A1U7LPV5"/>
<sequence length="396" mass="44464">MKEDISAVANVVSSQDSVEREKEERKIQIKHDAGKNFPFTHIAAIHTHSTASLFSSDSAESLSLRGTSASETSQVSIPTYLNLLIQLVLVLVANNLRLIIENHAKYGLLLTIPTNLFGTSDFLVASILAFAIPLHLLVSFVIEVSAAKESLSAKKDGSVTKRRQWWDIIALAHSANVALCLGISSWAVYTRIYHPVLGFITETHAVIVCLKLASYALTNRDLRDAYLKSEPIPAAYMDGPMYPDLSIHQLLYFWLAPTLIYQPCYPRTARFRKSFFIKRATEFLVLLFALWFIVAQYAVPLCRNSVEAMENLDIRRILERLLKLSTISVICWCAGFFCFFQSGLNACAEAMRFADRTFYLDWWNAGDMYYSSLLYSVNTAGKAVLAPLESPCLYVL</sequence>
<feature type="transmembrane region" description="Helical" evidence="7">
    <location>
        <begin position="122"/>
        <end position="144"/>
    </location>
</feature>
<evidence type="ECO:0000256" key="1">
    <source>
        <dbReference type="ARBA" id="ARBA00004477"/>
    </source>
</evidence>
<feature type="transmembrane region" description="Helical" evidence="7">
    <location>
        <begin position="80"/>
        <end position="100"/>
    </location>
</feature>
<dbReference type="PANTHER" id="PTHR10408">
    <property type="entry name" value="STEROL O-ACYLTRANSFERASE"/>
    <property type="match status" value="1"/>
</dbReference>
<keyword evidence="6 8" id="KW-0012">Acyltransferase</keyword>
<keyword evidence="4 8" id="KW-0808">Transferase</keyword>
<keyword evidence="7" id="KW-0472">Membrane</keyword>
<dbReference type="GO" id="GO:0019432">
    <property type="term" value="P:triglyceride biosynthetic process"/>
    <property type="evidence" value="ECO:0007669"/>
    <property type="project" value="TreeGrafter"/>
</dbReference>
<keyword evidence="5" id="KW-0256">Endoplasmic reticulum</keyword>
<dbReference type="GO" id="GO:0004144">
    <property type="term" value="F:diacylglycerol O-acyltransferase activity"/>
    <property type="evidence" value="ECO:0007669"/>
    <property type="project" value="UniProtKB-EC"/>
</dbReference>
<dbReference type="EMBL" id="LXFE01000695">
    <property type="protein sequence ID" value="OLL24658.1"/>
    <property type="molecule type" value="Genomic_DNA"/>
</dbReference>
<keyword evidence="7" id="KW-0812">Transmembrane</keyword>
<organism evidence="8 9">
    <name type="scientific">Neolecta irregularis (strain DAH-3)</name>
    <dbReference type="NCBI Taxonomy" id="1198029"/>
    <lineage>
        <taxon>Eukaryota</taxon>
        <taxon>Fungi</taxon>
        <taxon>Dikarya</taxon>
        <taxon>Ascomycota</taxon>
        <taxon>Taphrinomycotina</taxon>
        <taxon>Neolectales</taxon>
        <taxon>Neolectaceae</taxon>
        <taxon>Neolecta</taxon>
    </lineage>
</organism>
<dbReference type="GO" id="GO:0005789">
    <property type="term" value="C:endoplasmic reticulum membrane"/>
    <property type="evidence" value="ECO:0007669"/>
    <property type="project" value="UniProtKB-SubCell"/>
</dbReference>
<evidence type="ECO:0000256" key="7">
    <source>
        <dbReference type="SAM" id="Phobius"/>
    </source>
</evidence>
<dbReference type="InterPro" id="IPR014371">
    <property type="entry name" value="Oat_ACAT_DAG_ARE"/>
</dbReference>
<proteinExistence type="predicted"/>
<evidence type="ECO:0000256" key="2">
    <source>
        <dbReference type="ARBA" id="ARBA00005189"/>
    </source>
</evidence>
<comment type="caution">
    <text evidence="8">The sequence shown here is derived from an EMBL/GenBank/DDBJ whole genome shotgun (WGS) entry which is preliminary data.</text>
</comment>
<feature type="transmembrane region" description="Helical" evidence="7">
    <location>
        <begin position="283"/>
        <end position="301"/>
    </location>
</feature>
<evidence type="ECO:0000313" key="8">
    <source>
        <dbReference type="EMBL" id="OLL24658.1"/>
    </source>
</evidence>
<comment type="subcellular location">
    <subcellularLocation>
        <location evidence="1">Endoplasmic reticulum membrane</location>
        <topology evidence="1">Multi-pass membrane protein</topology>
    </subcellularLocation>
</comment>
<gene>
    <name evidence="8" type="ORF">NEOLI_001322</name>
</gene>
<feature type="transmembrane region" description="Helical" evidence="7">
    <location>
        <begin position="321"/>
        <end position="340"/>
    </location>
</feature>
<accession>A0A1U7LPV5</accession>
<dbReference type="EC" id="2.3.1.20" evidence="3"/>
<dbReference type="PANTHER" id="PTHR10408:SF7">
    <property type="entry name" value="DIACYLGLYCEROL O-ACYLTRANSFERASE 1"/>
    <property type="match status" value="1"/>
</dbReference>
<reference evidence="8 9" key="1">
    <citation type="submission" date="2016-04" db="EMBL/GenBank/DDBJ databases">
        <title>Evolutionary innovation and constraint leading to complex multicellularity in the Ascomycota.</title>
        <authorList>
            <person name="Cisse O."/>
            <person name="Nguyen A."/>
            <person name="Hewitt D.A."/>
            <person name="Jedd G."/>
            <person name="Stajich J.E."/>
        </authorList>
    </citation>
    <scope>NUCLEOTIDE SEQUENCE [LARGE SCALE GENOMIC DNA]</scope>
    <source>
        <strain evidence="8 9">DAH-3</strain>
    </source>
</reference>